<dbReference type="GO" id="GO:0005524">
    <property type="term" value="F:ATP binding"/>
    <property type="evidence" value="ECO:0007669"/>
    <property type="project" value="UniProtKB-KW"/>
</dbReference>
<dbReference type="EC" id="2.7.10.2" evidence="3"/>
<keyword evidence="4" id="KW-1185">Reference proteome</keyword>
<dbReference type="GO" id="GO:0004715">
    <property type="term" value="F:non-membrane spanning protein tyrosine kinase activity"/>
    <property type="evidence" value="ECO:0007669"/>
    <property type="project" value="UniProtKB-EC"/>
</dbReference>
<evidence type="ECO:0000313" key="3">
    <source>
        <dbReference type="EMBL" id="NML17767.1"/>
    </source>
</evidence>
<dbReference type="InterPro" id="IPR050445">
    <property type="entry name" value="Bact_polysacc_biosynth/exp"/>
</dbReference>
<dbReference type="GO" id="GO:0005886">
    <property type="term" value="C:plasma membrane"/>
    <property type="evidence" value="ECO:0007669"/>
    <property type="project" value="TreeGrafter"/>
</dbReference>
<keyword evidence="2" id="KW-0067">ATP-binding</keyword>
<dbReference type="SUPFAM" id="SSF52540">
    <property type="entry name" value="P-loop containing nucleoside triphosphate hydrolases"/>
    <property type="match status" value="1"/>
</dbReference>
<dbReference type="PANTHER" id="PTHR32309">
    <property type="entry name" value="TYROSINE-PROTEIN KINASE"/>
    <property type="match status" value="1"/>
</dbReference>
<evidence type="ECO:0000256" key="1">
    <source>
        <dbReference type="ARBA" id="ARBA00022741"/>
    </source>
</evidence>
<keyword evidence="1" id="KW-0547">Nucleotide-binding</keyword>
<keyword evidence="3" id="KW-0418">Kinase</keyword>
<dbReference type="Gene3D" id="3.40.50.300">
    <property type="entry name" value="P-loop containing nucleotide triphosphate hydrolases"/>
    <property type="match status" value="1"/>
</dbReference>
<dbReference type="InterPro" id="IPR027417">
    <property type="entry name" value="P-loop_NTPase"/>
</dbReference>
<dbReference type="RefSeq" id="WP_169162667.1">
    <property type="nucleotide sequence ID" value="NZ_JABBFW010000022.1"/>
</dbReference>
<accession>A0A848FC40</accession>
<organism evidence="3 4">
    <name type="scientific">Azohydromonas caseinilytica</name>
    <dbReference type="NCBI Taxonomy" id="2728836"/>
    <lineage>
        <taxon>Bacteria</taxon>
        <taxon>Pseudomonadati</taxon>
        <taxon>Pseudomonadota</taxon>
        <taxon>Betaproteobacteria</taxon>
        <taxon>Burkholderiales</taxon>
        <taxon>Sphaerotilaceae</taxon>
        <taxon>Azohydromonas</taxon>
    </lineage>
</organism>
<dbReference type="NCBIfam" id="TIGR01007">
    <property type="entry name" value="eps_fam"/>
    <property type="match status" value="1"/>
</dbReference>
<dbReference type="Pfam" id="PF10609">
    <property type="entry name" value="ParA"/>
    <property type="match status" value="1"/>
</dbReference>
<dbReference type="PANTHER" id="PTHR32309:SF13">
    <property type="entry name" value="FERRIC ENTEROBACTIN TRANSPORT PROTEIN FEPE"/>
    <property type="match status" value="1"/>
</dbReference>
<dbReference type="CDD" id="cd05387">
    <property type="entry name" value="BY-kinase"/>
    <property type="match status" value="1"/>
</dbReference>
<dbReference type="Proteomes" id="UP000574067">
    <property type="component" value="Unassembled WGS sequence"/>
</dbReference>
<proteinExistence type="predicted"/>
<dbReference type="EMBL" id="JABBFW010000022">
    <property type="protein sequence ID" value="NML17767.1"/>
    <property type="molecule type" value="Genomic_DNA"/>
</dbReference>
<sequence>MGKREGSILASQAGEFLRRVNGDPAAAQAVNDAELLPETQSIGEFLRRLHALSDEQVEQILAVQRERNLRFGEAAVALRMASQQDVLWALSQQHSHPYAYAHAMEEGGPALHADLVMAREPFSRQAEHFRTLRSRLLIGALAPSPVRRALAVASVGVGEGKSYFAANLAIALSQVGARTLLIDADLRTPRLHRLFGLPNGSGLSNVLARRQQGSPSILAVEGLPHLFIMPSGTLPPNPADLVQRGTLDALLQEMAVAFDHVIVDTPAASHGADSAVIADKAGAALVVARRHACRLAEMQALLGELKRRPVYLAGVLINER</sequence>
<dbReference type="InterPro" id="IPR005702">
    <property type="entry name" value="Wzc-like_C"/>
</dbReference>
<dbReference type="InterPro" id="IPR033756">
    <property type="entry name" value="YlxH/NBP35"/>
</dbReference>
<comment type="caution">
    <text evidence="3">The sequence shown here is derived from an EMBL/GenBank/DDBJ whole genome shotgun (WGS) entry which is preliminary data.</text>
</comment>
<protein>
    <submittedName>
        <fullName evidence="3">Polysaccharide biosynthesis tyrosine autokinase</fullName>
        <ecNumber evidence="3">2.7.10.2</ecNumber>
    </submittedName>
</protein>
<keyword evidence="3" id="KW-0808">Transferase</keyword>
<gene>
    <name evidence="3" type="ORF">HHL10_22610</name>
</gene>
<name>A0A848FC40_9BURK</name>
<dbReference type="SUPFAM" id="SSF160246">
    <property type="entry name" value="EspE N-terminal domain-like"/>
    <property type="match status" value="1"/>
</dbReference>
<reference evidence="3 4" key="1">
    <citation type="submission" date="2020-04" db="EMBL/GenBank/DDBJ databases">
        <title>Azohydromonas sp. isolated from soil.</title>
        <authorList>
            <person name="Dahal R.H."/>
        </authorList>
    </citation>
    <scope>NUCLEOTIDE SEQUENCE [LARGE SCALE GENOMIC DNA]</scope>
    <source>
        <strain evidence="3 4">G-1-1-14</strain>
    </source>
</reference>
<evidence type="ECO:0000313" key="4">
    <source>
        <dbReference type="Proteomes" id="UP000574067"/>
    </source>
</evidence>
<evidence type="ECO:0000256" key="2">
    <source>
        <dbReference type="ARBA" id="ARBA00022840"/>
    </source>
</evidence>
<dbReference type="InterPro" id="IPR037257">
    <property type="entry name" value="T2SS_E_N_sf"/>
</dbReference>
<dbReference type="AlphaFoldDB" id="A0A848FC40"/>